<evidence type="ECO:0000256" key="3">
    <source>
        <dbReference type="ARBA" id="ARBA00022448"/>
    </source>
</evidence>
<evidence type="ECO:0000256" key="8">
    <source>
        <dbReference type="ARBA" id="ARBA00023136"/>
    </source>
</evidence>
<dbReference type="PROSITE" id="PS52016">
    <property type="entry name" value="TONB_DEPENDENT_REC_3"/>
    <property type="match status" value="1"/>
</dbReference>
<dbReference type="STRING" id="1127673.GLIP_3999"/>
<keyword evidence="3 11" id="KW-0813">Transport</keyword>
<keyword evidence="5 11" id="KW-0812">Transmembrane</keyword>
<gene>
    <name evidence="15" type="ORF">GLIP_3999</name>
</gene>
<evidence type="ECO:0000256" key="4">
    <source>
        <dbReference type="ARBA" id="ARBA00022452"/>
    </source>
</evidence>
<keyword evidence="8 11" id="KW-0472">Membrane</keyword>
<dbReference type="InterPro" id="IPR000531">
    <property type="entry name" value="Beta-barrel_TonB"/>
</dbReference>
<dbReference type="InterPro" id="IPR036942">
    <property type="entry name" value="Beta-barrel_TonB_sf"/>
</dbReference>
<comment type="similarity">
    <text evidence="2">Belongs to the TonB-dependent receptor family. Hemoglobin/haptoglobin binding protein subfamily.</text>
</comment>
<dbReference type="InterPro" id="IPR037066">
    <property type="entry name" value="Plug_dom_sf"/>
</dbReference>
<dbReference type="PANTHER" id="PTHR30069">
    <property type="entry name" value="TONB-DEPENDENT OUTER MEMBRANE RECEPTOR"/>
    <property type="match status" value="1"/>
</dbReference>
<keyword evidence="4 11" id="KW-1134">Transmembrane beta strand</keyword>
<reference evidence="15 16" key="1">
    <citation type="journal article" date="2017" name="Antonie Van Leeuwenhoek">
        <title>Rhizobium rhizosphaerae sp. nov., a novel species isolated from rice rhizosphere.</title>
        <authorList>
            <person name="Zhao J.J."/>
            <person name="Zhang J."/>
            <person name="Zhang R.J."/>
            <person name="Zhang C.W."/>
            <person name="Yin H.Q."/>
            <person name="Zhang X.X."/>
        </authorList>
    </citation>
    <scope>NUCLEOTIDE SEQUENCE [LARGE SCALE GENOMIC DNA]</scope>
    <source>
        <strain evidence="15 16">E3</strain>
    </source>
</reference>
<dbReference type="Gene3D" id="2.40.170.20">
    <property type="entry name" value="TonB-dependent receptor, beta-barrel domain"/>
    <property type="match status" value="1"/>
</dbReference>
<keyword evidence="10 11" id="KW-0998">Cell outer membrane</keyword>
<name>K6YZG7_9ALTE</name>
<dbReference type="Gene3D" id="2.170.130.10">
    <property type="entry name" value="TonB-dependent receptor, plug domain"/>
    <property type="match status" value="1"/>
</dbReference>
<dbReference type="PANTHER" id="PTHR30069:SF29">
    <property type="entry name" value="HEMOGLOBIN AND HEMOGLOBIN-HAPTOGLOBIN-BINDING PROTEIN 1-RELATED"/>
    <property type="match status" value="1"/>
</dbReference>
<evidence type="ECO:0000256" key="11">
    <source>
        <dbReference type="PROSITE-ProRule" id="PRU01360"/>
    </source>
</evidence>
<evidence type="ECO:0000256" key="2">
    <source>
        <dbReference type="ARBA" id="ARBA00008143"/>
    </source>
</evidence>
<dbReference type="SUPFAM" id="SSF56935">
    <property type="entry name" value="Porins"/>
    <property type="match status" value="1"/>
</dbReference>
<dbReference type="GO" id="GO:0015344">
    <property type="term" value="F:siderophore uptake transmembrane transporter activity"/>
    <property type="evidence" value="ECO:0007669"/>
    <property type="project" value="TreeGrafter"/>
</dbReference>
<protein>
    <submittedName>
        <fullName evidence="15">Iron complex outermembrane recepter protein</fullName>
    </submittedName>
</protein>
<proteinExistence type="inferred from homology"/>
<evidence type="ECO:0000256" key="12">
    <source>
        <dbReference type="RuleBase" id="RU003357"/>
    </source>
</evidence>
<accession>K6YZG7</accession>
<keyword evidence="7 12" id="KW-0798">TonB box</keyword>
<dbReference type="AlphaFoldDB" id="K6YZG7"/>
<sequence>MFPLSIFSSSIIAEQSIEQAQHNIETMQVTGTRIADNTSGSFSSLSREQIDLINPVSTLDLLDRLPNIVIAENGLAGGVSFVSIRGGESNFTLVMIDGVAVNDSTNSRGGGFDFSQINPLSIERIEVYRGGISAIYGGEAISGVIHIITREQAAPAISVEVGSDKQVNLGANFSHKLDNGVSVLASLSSREREASENASATSKQALFKLGYADSNQNHNLLVTYSDNQNISFAEDSGGELYAMPQMPEQRNSEQWLVGFNNIFKTSDATAINLNVSWLNHQESSDHPGIAEGVQSGVPASNIDSEFERGEVELFVNHLLNKATTLVIGVNKRNAEGRNTGFLDYGFPLPVDYVLQQDSQSAFAEVKYAQPKYGVDVGLRYDDADNFDSETSVRFAGHYNATENVNLFAVYNEGYKLPSFFALAHPLVGNPDLQPERSVNKELGMEVQLHTGQFTIVLFENDFTDLVDFDAELFTSVNRSNVETTGVEFNSNLDVTTWLQFSFDISYVDVTVDGQSSQLRRRPKWFGGASLDAQWQNVSVSVFADFRDEYLDSSIATGLIILGGYAKYGISANWQISDNFKTNLNIENALAHDIQDSVGFENNDANIRVGMTYQF</sequence>
<dbReference type="eggNOG" id="COG4206">
    <property type="taxonomic scope" value="Bacteria"/>
</dbReference>
<dbReference type="Pfam" id="PF00593">
    <property type="entry name" value="TonB_dep_Rec_b-barrel"/>
    <property type="match status" value="1"/>
</dbReference>
<feature type="domain" description="TonB-dependent receptor plug" evidence="14">
    <location>
        <begin position="37"/>
        <end position="144"/>
    </location>
</feature>
<dbReference type="GO" id="GO:0009279">
    <property type="term" value="C:cell outer membrane"/>
    <property type="evidence" value="ECO:0007669"/>
    <property type="project" value="UniProtKB-SubCell"/>
</dbReference>
<evidence type="ECO:0000256" key="6">
    <source>
        <dbReference type="ARBA" id="ARBA00022729"/>
    </source>
</evidence>
<comment type="caution">
    <text evidence="15">The sequence shown here is derived from an EMBL/GenBank/DDBJ whole genome shotgun (WGS) entry which is preliminary data.</text>
</comment>
<organism evidence="15 16">
    <name type="scientific">Aliiglaciecola lipolytica E3</name>
    <dbReference type="NCBI Taxonomy" id="1127673"/>
    <lineage>
        <taxon>Bacteria</taxon>
        <taxon>Pseudomonadati</taxon>
        <taxon>Pseudomonadota</taxon>
        <taxon>Gammaproteobacteria</taxon>
        <taxon>Alteromonadales</taxon>
        <taxon>Alteromonadaceae</taxon>
        <taxon>Aliiglaciecola</taxon>
    </lineage>
</organism>
<feature type="domain" description="TonB-dependent receptor-like beta-barrel" evidence="13">
    <location>
        <begin position="209"/>
        <end position="587"/>
    </location>
</feature>
<dbReference type="InterPro" id="IPR012910">
    <property type="entry name" value="Plug_dom"/>
</dbReference>
<comment type="subcellular location">
    <subcellularLocation>
        <location evidence="1 11">Cell outer membrane</location>
        <topology evidence="1 11">Multi-pass membrane protein</topology>
    </subcellularLocation>
</comment>
<evidence type="ECO:0000256" key="1">
    <source>
        <dbReference type="ARBA" id="ARBA00004571"/>
    </source>
</evidence>
<evidence type="ECO:0000256" key="5">
    <source>
        <dbReference type="ARBA" id="ARBA00022692"/>
    </source>
</evidence>
<evidence type="ECO:0000256" key="10">
    <source>
        <dbReference type="ARBA" id="ARBA00023237"/>
    </source>
</evidence>
<dbReference type="EMBL" id="BAEN01000076">
    <property type="protein sequence ID" value="GAC16610.1"/>
    <property type="molecule type" value="Genomic_DNA"/>
</dbReference>
<evidence type="ECO:0000259" key="14">
    <source>
        <dbReference type="Pfam" id="PF07715"/>
    </source>
</evidence>
<keyword evidence="16" id="KW-1185">Reference proteome</keyword>
<evidence type="ECO:0000259" key="13">
    <source>
        <dbReference type="Pfam" id="PF00593"/>
    </source>
</evidence>
<dbReference type="GO" id="GO:0044718">
    <property type="term" value="P:siderophore transmembrane transport"/>
    <property type="evidence" value="ECO:0007669"/>
    <property type="project" value="TreeGrafter"/>
</dbReference>
<dbReference type="InterPro" id="IPR039426">
    <property type="entry name" value="TonB-dep_rcpt-like"/>
</dbReference>
<evidence type="ECO:0000313" key="15">
    <source>
        <dbReference type="EMBL" id="GAC16610.1"/>
    </source>
</evidence>
<dbReference type="Proteomes" id="UP000006334">
    <property type="component" value="Unassembled WGS sequence"/>
</dbReference>
<evidence type="ECO:0000256" key="7">
    <source>
        <dbReference type="ARBA" id="ARBA00023077"/>
    </source>
</evidence>
<keyword evidence="6" id="KW-0732">Signal</keyword>
<dbReference type="Pfam" id="PF07715">
    <property type="entry name" value="Plug"/>
    <property type="match status" value="1"/>
</dbReference>
<evidence type="ECO:0000313" key="16">
    <source>
        <dbReference type="Proteomes" id="UP000006334"/>
    </source>
</evidence>
<keyword evidence="9" id="KW-0675">Receptor</keyword>
<evidence type="ECO:0000256" key="9">
    <source>
        <dbReference type="ARBA" id="ARBA00023170"/>
    </source>
</evidence>